<dbReference type="EMBL" id="JAYMGO010000022">
    <property type="protein sequence ID" value="KAL1251037.1"/>
    <property type="molecule type" value="Genomic_DNA"/>
</dbReference>
<evidence type="ECO:0000313" key="2">
    <source>
        <dbReference type="Proteomes" id="UP001558613"/>
    </source>
</evidence>
<name>A0ABR3LH85_9TELE</name>
<dbReference type="Proteomes" id="UP001558613">
    <property type="component" value="Unassembled WGS sequence"/>
</dbReference>
<reference evidence="1 2" key="1">
    <citation type="submission" date="2023-09" db="EMBL/GenBank/DDBJ databases">
        <authorList>
            <person name="Wang M."/>
        </authorList>
    </citation>
    <scope>NUCLEOTIDE SEQUENCE [LARGE SCALE GENOMIC DNA]</scope>
    <source>
        <strain evidence="1">GT-2023</strain>
        <tissue evidence="1">Liver</tissue>
    </source>
</reference>
<protein>
    <submittedName>
        <fullName evidence="1">Uncharacterized protein</fullName>
    </submittedName>
</protein>
<evidence type="ECO:0000313" key="1">
    <source>
        <dbReference type="EMBL" id="KAL1251037.1"/>
    </source>
</evidence>
<keyword evidence="2" id="KW-1185">Reference proteome</keyword>
<organism evidence="1 2">
    <name type="scientific">Cirrhinus molitorella</name>
    <name type="common">mud carp</name>
    <dbReference type="NCBI Taxonomy" id="172907"/>
    <lineage>
        <taxon>Eukaryota</taxon>
        <taxon>Metazoa</taxon>
        <taxon>Chordata</taxon>
        <taxon>Craniata</taxon>
        <taxon>Vertebrata</taxon>
        <taxon>Euteleostomi</taxon>
        <taxon>Actinopterygii</taxon>
        <taxon>Neopterygii</taxon>
        <taxon>Teleostei</taxon>
        <taxon>Ostariophysi</taxon>
        <taxon>Cypriniformes</taxon>
        <taxon>Cyprinidae</taxon>
        <taxon>Labeoninae</taxon>
        <taxon>Labeonini</taxon>
        <taxon>Cirrhinus</taxon>
    </lineage>
</organism>
<accession>A0ABR3LH85</accession>
<comment type="caution">
    <text evidence="1">The sequence shown here is derived from an EMBL/GenBank/DDBJ whole genome shotgun (WGS) entry which is preliminary data.</text>
</comment>
<proteinExistence type="predicted"/>
<sequence length="85" mass="10177">MYKSWIALTVGESQLFDPSFWLLALCCHDVRDLWDSALHTTERQTETWCLEEDPSVLYRLFFESDPFCEENSNDREEKHKRMNGE</sequence>
<gene>
    <name evidence="1" type="ORF">QQF64_018833</name>
</gene>